<dbReference type="Pfam" id="PF17754">
    <property type="entry name" value="TetR_C_14"/>
    <property type="match status" value="1"/>
</dbReference>
<evidence type="ECO:0000313" key="6">
    <source>
        <dbReference type="EMBL" id="EWT04946.1"/>
    </source>
</evidence>
<accession>W9GFF3</accession>
<dbReference type="OrthoDB" id="8688418at2"/>
<organism evidence="6 7">
    <name type="scientific">Intrasporangium chromatireducens Q5-1</name>
    <dbReference type="NCBI Taxonomy" id="584657"/>
    <lineage>
        <taxon>Bacteria</taxon>
        <taxon>Bacillati</taxon>
        <taxon>Actinomycetota</taxon>
        <taxon>Actinomycetes</taxon>
        <taxon>Micrococcales</taxon>
        <taxon>Intrasporangiaceae</taxon>
        <taxon>Intrasporangium</taxon>
    </lineage>
</organism>
<dbReference type="GO" id="GO:0003700">
    <property type="term" value="F:DNA-binding transcription factor activity"/>
    <property type="evidence" value="ECO:0007669"/>
    <property type="project" value="TreeGrafter"/>
</dbReference>
<sequence>MSTTDAECGLRERKKRETLLAIHRAALELVEEHGFDAVRTEQIAERAGVSPRTFFNYYPSKDSAVLGRRAEDFEEMRLAMLNAPAEESALEVIRRLVSDYFSSSTLDVELRERRRRVLIGEPTLAPALVRNNIHLENILTEALETRLGVEPGAALGPRVVVNAAIGAIRACIEHRQSGGAGTIEELAAEAVTMLAHGLDPVPLA</sequence>
<feature type="domain" description="HTH tetR-type" evidence="5">
    <location>
        <begin position="16"/>
        <end position="76"/>
    </location>
</feature>
<dbReference type="InterPro" id="IPR050109">
    <property type="entry name" value="HTH-type_TetR-like_transc_reg"/>
</dbReference>
<reference evidence="7" key="1">
    <citation type="submission" date="2013-08" db="EMBL/GenBank/DDBJ databases">
        <title>Intrasporangium oryzae NRRL B-24470.</title>
        <authorList>
            <person name="Liu H."/>
            <person name="Wang G."/>
        </authorList>
    </citation>
    <scope>NUCLEOTIDE SEQUENCE [LARGE SCALE GENOMIC DNA]</scope>
    <source>
        <strain evidence="7">Q5-1</strain>
    </source>
</reference>
<keyword evidence="7" id="KW-1185">Reference proteome</keyword>
<dbReference type="GO" id="GO:0000976">
    <property type="term" value="F:transcription cis-regulatory region binding"/>
    <property type="evidence" value="ECO:0007669"/>
    <property type="project" value="TreeGrafter"/>
</dbReference>
<name>W9GFF3_9MICO</name>
<dbReference type="Pfam" id="PF00440">
    <property type="entry name" value="TetR_N"/>
    <property type="match status" value="1"/>
</dbReference>
<dbReference type="PRINTS" id="PR00455">
    <property type="entry name" value="HTHTETR"/>
</dbReference>
<dbReference type="SUPFAM" id="SSF46689">
    <property type="entry name" value="Homeodomain-like"/>
    <property type="match status" value="1"/>
</dbReference>
<dbReference type="RefSeq" id="WP_034719014.1">
    <property type="nucleotide sequence ID" value="NZ_AWQS01000165.1"/>
</dbReference>
<evidence type="ECO:0000259" key="5">
    <source>
        <dbReference type="PROSITE" id="PS50977"/>
    </source>
</evidence>
<dbReference type="InterPro" id="IPR009057">
    <property type="entry name" value="Homeodomain-like_sf"/>
</dbReference>
<evidence type="ECO:0000313" key="7">
    <source>
        <dbReference type="Proteomes" id="UP000019494"/>
    </source>
</evidence>
<dbReference type="InterPro" id="IPR001647">
    <property type="entry name" value="HTH_TetR"/>
</dbReference>
<gene>
    <name evidence="6" type="ORF">N864_08570</name>
</gene>
<dbReference type="AlphaFoldDB" id="W9GFF3"/>
<comment type="caution">
    <text evidence="6">The sequence shown here is derived from an EMBL/GenBank/DDBJ whole genome shotgun (WGS) entry which is preliminary data.</text>
</comment>
<keyword evidence="3" id="KW-0804">Transcription</keyword>
<evidence type="ECO:0000256" key="1">
    <source>
        <dbReference type="ARBA" id="ARBA00023015"/>
    </source>
</evidence>
<dbReference type="Proteomes" id="UP000019494">
    <property type="component" value="Unassembled WGS sequence"/>
</dbReference>
<dbReference type="EMBL" id="AWQS01000165">
    <property type="protein sequence ID" value="EWT04946.1"/>
    <property type="molecule type" value="Genomic_DNA"/>
</dbReference>
<evidence type="ECO:0000256" key="4">
    <source>
        <dbReference type="PROSITE-ProRule" id="PRU00335"/>
    </source>
</evidence>
<dbReference type="PANTHER" id="PTHR30055:SF238">
    <property type="entry name" value="MYCOFACTOCIN BIOSYNTHESIS TRANSCRIPTIONAL REGULATOR MFTR-RELATED"/>
    <property type="match status" value="1"/>
</dbReference>
<feature type="DNA-binding region" description="H-T-H motif" evidence="4">
    <location>
        <begin position="39"/>
        <end position="58"/>
    </location>
</feature>
<proteinExistence type="predicted"/>
<dbReference type="Gene3D" id="1.10.10.60">
    <property type="entry name" value="Homeodomain-like"/>
    <property type="match status" value="1"/>
</dbReference>
<keyword evidence="1" id="KW-0805">Transcription regulation</keyword>
<evidence type="ECO:0000256" key="3">
    <source>
        <dbReference type="ARBA" id="ARBA00023163"/>
    </source>
</evidence>
<dbReference type="PROSITE" id="PS50977">
    <property type="entry name" value="HTH_TETR_2"/>
    <property type="match status" value="1"/>
</dbReference>
<dbReference type="InterPro" id="IPR041347">
    <property type="entry name" value="MftR_C"/>
</dbReference>
<dbReference type="PATRIC" id="fig|584657.3.peg.3176"/>
<dbReference type="Gene3D" id="1.10.357.10">
    <property type="entry name" value="Tetracycline Repressor, domain 2"/>
    <property type="match status" value="1"/>
</dbReference>
<protein>
    <submittedName>
        <fullName evidence="6">TetR family transcriptional regulator</fullName>
    </submittedName>
</protein>
<evidence type="ECO:0000256" key="2">
    <source>
        <dbReference type="ARBA" id="ARBA00023125"/>
    </source>
</evidence>
<dbReference type="PANTHER" id="PTHR30055">
    <property type="entry name" value="HTH-TYPE TRANSCRIPTIONAL REGULATOR RUTR"/>
    <property type="match status" value="1"/>
</dbReference>
<keyword evidence="2 4" id="KW-0238">DNA-binding</keyword>